<gene>
    <name evidence="3" type="ORF">PGLA2088_LOCUS18252</name>
</gene>
<dbReference type="PANTHER" id="PTHR37490:SF2">
    <property type="match status" value="1"/>
</dbReference>
<evidence type="ECO:0000313" key="3">
    <source>
        <dbReference type="EMBL" id="CAE8672844.1"/>
    </source>
</evidence>
<name>A0A813JAL7_POLGL</name>
<protein>
    <recommendedName>
        <fullName evidence="5">Hexosyltransferase</fullName>
    </recommendedName>
</protein>
<evidence type="ECO:0000313" key="4">
    <source>
        <dbReference type="Proteomes" id="UP000626109"/>
    </source>
</evidence>
<dbReference type="InterPro" id="IPR021838">
    <property type="entry name" value="DUF3431"/>
</dbReference>
<dbReference type="EMBL" id="CAJNNW010024502">
    <property type="protein sequence ID" value="CAE8672844.1"/>
    <property type="molecule type" value="Genomic_DNA"/>
</dbReference>
<dbReference type="Pfam" id="PF11913">
    <property type="entry name" value="DUF3431"/>
    <property type="match status" value="1"/>
</dbReference>
<keyword evidence="2" id="KW-0732">Signal</keyword>
<feature type="compositionally biased region" description="Basic and acidic residues" evidence="1">
    <location>
        <begin position="46"/>
        <end position="57"/>
    </location>
</feature>
<dbReference type="AlphaFoldDB" id="A0A813JAL7"/>
<sequence>MNGIQAAGSWTAWQLFFGLRLMKPLQIAAVVATFAANCVQAVPRESPDFDPEAHVPDMSESESVAPEDRRESEIGCHWTSRLKFSICDASGECHDAEILAFDFQRRAWSYYESNRSHPEGPEGAVGRALAPPLEESFWITSMPKEDMLGAFELCPGLVVTAFFLVAEAQLTALGQLPGQPSALDTAKAYMHFLHAQSLIEYQVMEEMWPVVEARERADKARAAAADRTSRPSVDIVIARCRTSLHWLWELPLPPQARLLIYEKCEVPEGELEKQLSGVAGKVATVLRVPALDSGEWMSGECGAYLQHILTAVRGAREETELADFTVFIHDDAPRHLKPEFLGLVFHALASGTYDVPFLNLAHERYLQMATPCLKQLYSQVFGRELQGRLSTYCCGHFVVGAARIRATPQGQFERLWQAVSQGSYTALAGGQCEVANMPCYVVEHIWHVLFGEEGIAPWRSEDVRLPLRFRYEGGRDTMLPSPLKLSPYMHRMAR</sequence>
<comment type="caution">
    <text evidence="3">The sequence shown here is derived from an EMBL/GenBank/DDBJ whole genome shotgun (WGS) entry which is preliminary data.</text>
</comment>
<reference evidence="3" key="1">
    <citation type="submission" date="2021-02" db="EMBL/GenBank/DDBJ databases">
        <authorList>
            <person name="Dougan E. K."/>
            <person name="Rhodes N."/>
            <person name="Thang M."/>
            <person name="Chan C."/>
        </authorList>
    </citation>
    <scope>NUCLEOTIDE SEQUENCE</scope>
</reference>
<dbReference type="PANTHER" id="PTHR37490">
    <property type="entry name" value="EXPRESSED PROTEIN"/>
    <property type="match status" value="1"/>
</dbReference>
<feature type="chain" id="PRO_5032401361" description="Hexosyltransferase" evidence="2">
    <location>
        <begin position="42"/>
        <end position="494"/>
    </location>
</feature>
<feature type="signal peptide" evidence="2">
    <location>
        <begin position="1"/>
        <end position="41"/>
    </location>
</feature>
<evidence type="ECO:0000256" key="2">
    <source>
        <dbReference type="SAM" id="SignalP"/>
    </source>
</evidence>
<dbReference type="Proteomes" id="UP000626109">
    <property type="component" value="Unassembled WGS sequence"/>
</dbReference>
<organism evidence="3 4">
    <name type="scientific">Polarella glacialis</name>
    <name type="common">Dinoflagellate</name>
    <dbReference type="NCBI Taxonomy" id="89957"/>
    <lineage>
        <taxon>Eukaryota</taxon>
        <taxon>Sar</taxon>
        <taxon>Alveolata</taxon>
        <taxon>Dinophyceae</taxon>
        <taxon>Suessiales</taxon>
        <taxon>Suessiaceae</taxon>
        <taxon>Polarella</taxon>
    </lineage>
</organism>
<evidence type="ECO:0008006" key="5">
    <source>
        <dbReference type="Google" id="ProtNLM"/>
    </source>
</evidence>
<accession>A0A813JAL7</accession>
<proteinExistence type="predicted"/>
<evidence type="ECO:0000256" key="1">
    <source>
        <dbReference type="SAM" id="MobiDB-lite"/>
    </source>
</evidence>
<feature type="region of interest" description="Disordered" evidence="1">
    <location>
        <begin position="46"/>
        <end position="70"/>
    </location>
</feature>